<dbReference type="InterPro" id="IPR051048">
    <property type="entry name" value="Peptidase_S8/S53_subtilisin"/>
</dbReference>
<dbReference type="InterPro" id="IPR010435">
    <property type="entry name" value="C5a/SBT2-like_Fn3"/>
</dbReference>
<dbReference type="GO" id="GO:0004252">
    <property type="term" value="F:serine-type endopeptidase activity"/>
    <property type="evidence" value="ECO:0007669"/>
    <property type="project" value="InterPro"/>
</dbReference>
<dbReference type="Gene3D" id="3.40.50.200">
    <property type="entry name" value="Peptidase S8/S53 domain"/>
    <property type="match status" value="1"/>
</dbReference>
<feature type="domain" description="C5a peptidase/Subtilisin-like protease SBT2-like Fn3-like" evidence="8">
    <location>
        <begin position="210"/>
        <end position="332"/>
    </location>
</feature>
<evidence type="ECO:0000256" key="4">
    <source>
        <dbReference type="ARBA" id="ARBA00022801"/>
    </source>
</evidence>
<dbReference type="Proteomes" id="UP000008782">
    <property type="component" value="Unassembled WGS sequence"/>
</dbReference>
<organism evidence="10">
    <name type="scientific">Colletotrichum graminicola (strain M1.001 / M2 / FGSC 10212)</name>
    <name type="common">Maize anthracnose fungus</name>
    <name type="synonym">Glomerella graminicola</name>
    <dbReference type="NCBI Taxonomy" id="645133"/>
    <lineage>
        <taxon>Eukaryota</taxon>
        <taxon>Fungi</taxon>
        <taxon>Dikarya</taxon>
        <taxon>Ascomycota</taxon>
        <taxon>Pezizomycotina</taxon>
        <taxon>Sordariomycetes</taxon>
        <taxon>Hypocreomycetidae</taxon>
        <taxon>Glomerellales</taxon>
        <taxon>Glomerellaceae</taxon>
        <taxon>Colletotrichum</taxon>
        <taxon>Colletotrichum graminicola species complex</taxon>
    </lineage>
</organism>
<name>E3QQ92_COLGM</name>
<dbReference type="GO" id="GO:0016020">
    <property type="term" value="C:membrane"/>
    <property type="evidence" value="ECO:0007669"/>
    <property type="project" value="InterPro"/>
</dbReference>
<evidence type="ECO:0000256" key="1">
    <source>
        <dbReference type="ARBA" id="ARBA00011073"/>
    </source>
</evidence>
<dbReference type="PROSITE" id="PS51892">
    <property type="entry name" value="SUBTILASE"/>
    <property type="match status" value="1"/>
</dbReference>
<dbReference type="RefSeq" id="XP_008097050.1">
    <property type="nucleotide sequence ID" value="XM_008098859.1"/>
</dbReference>
<dbReference type="InterPro" id="IPR036852">
    <property type="entry name" value="Peptidase_S8/S53_dom_sf"/>
</dbReference>
<evidence type="ECO:0000256" key="3">
    <source>
        <dbReference type="ARBA" id="ARBA00022729"/>
    </source>
</evidence>
<dbReference type="OrthoDB" id="10256524at2759"/>
<dbReference type="SUPFAM" id="SSF52743">
    <property type="entry name" value="Subtilisin-like"/>
    <property type="match status" value="1"/>
</dbReference>
<dbReference type="STRING" id="645133.E3QQ92"/>
<evidence type="ECO:0000256" key="2">
    <source>
        <dbReference type="ARBA" id="ARBA00022670"/>
    </source>
</evidence>
<evidence type="ECO:0000313" key="10">
    <source>
        <dbReference type="Proteomes" id="UP000008782"/>
    </source>
</evidence>
<dbReference type="EMBL" id="GG697366">
    <property type="protein sequence ID" value="EFQ33030.1"/>
    <property type="molecule type" value="Genomic_DNA"/>
</dbReference>
<dbReference type="Pfam" id="PF06280">
    <property type="entry name" value="fn3_5"/>
    <property type="match status" value="1"/>
</dbReference>
<reference evidence="10" key="1">
    <citation type="journal article" date="2012" name="Nat. Genet.">
        <title>Lifestyle transitions in plant pathogenic Colletotrichum fungi deciphered by genome and transcriptome analyses.</title>
        <authorList>
            <person name="O'Connell R.J."/>
            <person name="Thon M.R."/>
            <person name="Hacquard S."/>
            <person name="Amyotte S.G."/>
            <person name="Kleemann J."/>
            <person name="Torres M.F."/>
            <person name="Damm U."/>
            <person name="Buiate E.A."/>
            <person name="Epstein L."/>
            <person name="Alkan N."/>
            <person name="Altmueller J."/>
            <person name="Alvarado-Balderrama L."/>
            <person name="Bauser C.A."/>
            <person name="Becker C."/>
            <person name="Birren B.W."/>
            <person name="Chen Z."/>
            <person name="Choi J."/>
            <person name="Crouch J.A."/>
            <person name="Duvick J.P."/>
            <person name="Farman M.A."/>
            <person name="Gan P."/>
            <person name="Heiman D."/>
            <person name="Henrissat B."/>
            <person name="Howard R.J."/>
            <person name="Kabbage M."/>
            <person name="Koch C."/>
            <person name="Kracher B."/>
            <person name="Kubo Y."/>
            <person name="Law A.D."/>
            <person name="Lebrun M.-H."/>
            <person name="Lee Y.-H."/>
            <person name="Miyara I."/>
            <person name="Moore N."/>
            <person name="Neumann U."/>
            <person name="Nordstroem K."/>
            <person name="Panaccione D.G."/>
            <person name="Panstruga R."/>
            <person name="Place M."/>
            <person name="Proctor R.H."/>
            <person name="Prusky D."/>
            <person name="Rech G."/>
            <person name="Reinhardt R."/>
            <person name="Rollins J.A."/>
            <person name="Rounsley S."/>
            <person name="Schardl C.L."/>
            <person name="Schwartz D.C."/>
            <person name="Shenoy N."/>
            <person name="Shirasu K."/>
            <person name="Sikhakolli U.R."/>
            <person name="Stueber K."/>
            <person name="Sukno S.A."/>
            <person name="Sweigard J.A."/>
            <person name="Takano Y."/>
            <person name="Takahara H."/>
            <person name="Trail F."/>
            <person name="van der Does H.C."/>
            <person name="Voll L.M."/>
            <person name="Will I."/>
            <person name="Young S."/>
            <person name="Zeng Q."/>
            <person name="Zhang J."/>
            <person name="Zhou S."/>
            <person name="Dickman M.B."/>
            <person name="Schulze-Lefert P."/>
            <person name="Ver Loren van Themaat E."/>
            <person name="Ma L.-J."/>
            <person name="Vaillancourt L.J."/>
        </authorList>
    </citation>
    <scope>NUCLEOTIDE SEQUENCE [LARGE SCALE GENOMIC DNA]</scope>
    <source>
        <strain evidence="10">M1.001 / M2 / FGSC 10212</strain>
    </source>
</reference>
<dbReference type="InterPro" id="IPR023828">
    <property type="entry name" value="Peptidase_S8_Ser-AS"/>
</dbReference>
<dbReference type="InterPro" id="IPR000209">
    <property type="entry name" value="Peptidase_S8/S53_dom"/>
</dbReference>
<keyword evidence="2" id="KW-0645">Protease</keyword>
<dbReference type="Pfam" id="PF00082">
    <property type="entry name" value="Peptidase_S8"/>
    <property type="match status" value="1"/>
</dbReference>
<feature type="domain" description="Peptidase S8/S53" evidence="7">
    <location>
        <begin position="80"/>
        <end position="167"/>
    </location>
</feature>
<dbReference type="PANTHER" id="PTHR43399:SF4">
    <property type="entry name" value="CELL WALL-ASSOCIATED PROTEASE"/>
    <property type="match status" value="1"/>
</dbReference>
<accession>E3QQ92</accession>
<keyword evidence="3" id="KW-0732">Signal</keyword>
<dbReference type="eggNOG" id="KOG4266">
    <property type="taxonomic scope" value="Eukaryota"/>
</dbReference>
<evidence type="ECO:0000259" key="7">
    <source>
        <dbReference type="Pfam" id="PF00082"/>
    </source>
</evidence>
<keyword evidence="4" id="KW-0378">Hydrolase</keyword>
<evidence type="ECO:0000256" key="6">
    <source>
        <dbReference type="PROSITE-ProRule" id="PRU01240"/>
    </source>
</evidence>
<dbReference type="VEuPathDB" id="FungiDB:GLRG_08174"/>
<dbReference type="AlphaFoldDB" id="E3QQ92"/>
<sequence>MKNLSVRGARYVLIYDNADQPLFEFDNKFDGILGAGSVTAEVGQELIHALAMGSNLTMRMDSDFQNLPFIKVSGNPRPPGQVDARGSWGPTGLGDNLPSLLAPGQSIWSTLPRSWGGYGTLSGTSMAAPYIAGCAALVKEVHPDFSSSEIMTLLTSTARPLNFNDGTNKTYEFLAPVVQQGNGVVNALGALRTTTTLSTSHLAWNDTEFFTGSVSFEVQNNGNESIAYSLSHKPAVTFLALSPNLQSITPWTRDNSSALASEEFLQNLLAERYANITISPQSLRIEPGRSALVQVTADIKGLDDLSSRCPLYSGFIHVDDGGSGAGLTVSYMGIGCSMRQISVMPQEWNRTFVTAATTKQAIGESYDAVPVSPNTTFQLQGHQTPMMYENSSTFLPTLNVELAMYSRAFSVEVLPAAASEEEGISVFSLDKTAQSGGFSRSTTNFFGWSGQLSNGSWADEGMYKFKICALRAWEQRIQDPDARKDCVVTNSFGIHYGGLGG</sequence>
<evidence type="ECO:0000313" key="9">
    <source>
        <dbReference type="EMBL" id="EFQ33030.1"/>
    </source>
</evidence>
<gene>
    <name evidence="9" type="ORF">GLRG_08174</name>
</gene>
<dbReference type="GO" id="GO:0006508">
    <property type="term" value="P:proteolysis"/>
    <property type="evidence" value="ECO:0007669"/>
    <property type="project" value="UniProtKB-KW"/>
</dbReference>
<proteinExistence type="inferred from homology"/>
<protein>
    <submittedName>
        <fullName evidence="9">Serin endopeptidase</fullName>
    </submittedName>
</protein>
<dbReference type="PANTHER" id="PTHR43399">
    <property type="entry name" value="SUBTILISIN-RELATED"/>
    <property type="match status" value="1"/>
</dbReference>
<dbReference type="HOGENOM" id="CLU_003559_4_0_1"/>
<evidence type="ECO:0000259" key="8">
    <source>
        <dbReference type="Pfam" id="PF06280"/>
    </source>
</evidence>
<dbReference type="PROSITE" id="PS00138">
    <property type="entry name" value="SUBTILASE_SER"/>
    <property type="match status" value="1"/>
</dbReference>
<keyword evidence="5" id="KW-0720">Serine protease</keyword>
<evidence type="ECO:0000256" key="5">
    <source>
        <dbReference type="ARBA" id="ARBA00022825"/>
    </source>
</evidence>
<dbReference type="GeneID" id="24413539"/>
<keyword evidence="10" id="KW-1185">Reference proteome</keyword>
<comment type="similarity">
    <text evidence="1 6">Belongs to the peptidase S8 family.</text>
</comment>
<comment type="caution">
    <text evidence="6">Lacks conserved residue(s) required for the propagation of feature annotation.</text>
</comment>